<evidence type="ECO:0000313" key="5">
    <source>
        <dbReference type="Proteomes" id="UP001304419"/>
    </source>
</evidence>
<dbReference type="RefSeq" id="WP_193522284.1">
    <property type="nucleotide sequence ID" value="NZ_CBCSDF010000001.1"/>
</dbReference>
<dbReference type="Proteomes" id="UP001304419">
    <property type="component" value="Chromosome 2"/>
</dbReference>
<keyword evidence="5" id="KW-1185">Reference proteome</keyword>
<dbReference type="Proteomes" id="UP000646877">
    <property type="component" value="Unassembled WGS sequence"/>
</dbReference>
<accession>A0A8I2H6N7</accession>
<reference evidence="3 5" key="2">
    <citation type="submission" date="2023-10" db="EMBL/GenBank/DDBJ databases">
        <title>To unveil natural product biosynthetic capacity in Pseudoalteromonas.</title>
        <authorList>
            <person name="Wang J."/>
        </authorList>
    </citation>
    <scope>NUCLEOTIDE SEQUENCE [LARGE SCALE GENOMIC DNA]</scope>
    <source>
        <strain evidence="3 5">DSM 15914</strain>
    </source>
</reference>
<name>A0A8I2H6N7_9GAMM</name>
<sequence length="192" mass="22054">MLRETPAKSLLCGGFVVYGRSKWSNDRPSQKRCFSARNIMQIMERLLLDTCNTNQDGVSFTHSLNCVTEIKMNEITLEIHELGSIVGLVSNIGINATFFPDKHNFMYINGNDEIWRDADNLQQCKDIFIDDLSRLASSNPKQKNHGGARTGAGRPRTDEPKKPYRITDSEKQLIDWLRQNPLEMDRLKMKMF</sequence>
<evidence type="ECO:0000313" key="3">
    <source>
        <dbReference type="EMBL" id="WOX31373.1"/>
    </source>
</evidence>
<dbReference type="EMBL" id="CP137579">
    <property type="protein sequence ID" value="WOX31373.1"/>
    <property type="molecule type" value="Genomic_DNA"/>
</dbReference>
<evidence type="ECO:0000313" key="2">
    <source>
        <dbReference type="EMBL" id="NLR23140.1"/>
    </source>
</evidence>
<proteinExistence type="predicted"/>
<evidence type="ECO:0000256" key="1">
    <source>
        <dbReference type="SAM" id="MobiDB-lite"/>
    </source>
</evidence>
<dbReference type="AlphaFoldDB" id="A0A8I2H6N7"/>
<gene>
    <name evidence="2" type="ORF">F9Y85_17840</name>
    <name evidence="3" type="ORF">R5H13_20760</name>
</gene>
<reference evidence="2" key="1">
    <citation type="submission" date="2019-10" db="EMBL/GenBank/DDBJ databases">
        <authorList>
            <person name="Paulsen S."/>
        </authorList>
    </citation>
    <scope>NUCLEOTIDE SEQUENCE</scope>
    <source>
        <strain evidence="2">LMG 19692</strain>
    </source>
</reference>
<evidence type="ECO:0000313" key="4">
    <source>
        <dbReference type="Proteomes" id="UP000646877"/>
    </source>
</evidence>
<feature type="region of interest" description="Disordered" evidence="1">
    <location>
        <begin position="138"/>
        <end position="164"/>
    </location>
</feature>
<feature type="compositionally biased region" description="Basic and acidic residues" evidence="1">
    <location>
        <begin position="155"/>
        <end position="164"/>
    </location>
</feature>
<protein>
    <submittedName>
        <fullName evidence="2">Uncharacterized protein</fullName>
    </submittedName>
</protein>
<dbReference type="EMBL" id="WEIA01000012">
    <property type="protein sequence ID" value="NLR23140.1"/>
    <property type="molecule type" value="Genomic_DNA"/>
</dbReference>
<organism evidence="2 4">
    <name type="scientific">Pseudoalteromonas maricaloris</name>
    <dbReference type="NCBI Taxonomy" id="184924"/>
    <lineage>
        <taxon>Bacteria</taxon>
        <taxon>Pseudomonadati</taxon>
        <taxon>Pseudomonadota</taxon>
        <taxon>Gammaproteobacteria</taxon>
        <taxon>Alteromonadales</taxon>
        <taxon>Pseudoalteromonadaceae</taxon>
        <taxon>Pseudoalteromonas</taxon>
    </lineage>
</organism>